<dbReference type="EMBL" id="MCFH01000038">
    <property type="protein sequence ID" value="ORX45809.1"/>
    <property type="molecule type" value="Genomic_DNA"/>
</dbReference>
<reference evidence="2 3" key="2">
    <citation type="submission" date="2016-08" db="EMBL/GenBank/DDBJ databases">
        <title>Pervasive Adenine N6-methylation of Active Genes in Fungi.</title>
        <authorList>
            <consortium name="DOE Joint Genome Institute"/>
            <person name="Mondo S.J."/>
            <person name="Dannebaum R.O."/>
            <person name="Kuo R.C."/>
            <person name="Labutti K."/>
            <person name="Haridas S."/>
            <person name="Kuo A."/>
            <person name="Salamov A."/>
            <person name="Ahrendt S.R."/>
            <person name="Lipzen A."/>
            <person name="Sullivan W."/>
            <person name="Andreopoulos W.B."/>
            <person name="Clum A."/>
            <person name="Lindquist E."/>
            <person name="Daum C."/>
            <person name="Ramamoorthy G.K."/>
            <person name="Gryganskyi A."/>
            <person name="Culley D."/>
            <person name="Magnuson J.K."/>
            <person name="James T.Y."/>
            <person name="O'Malley M.A."/>
            <person name="Stajich J.E."/>
            <person name="Spatafora J.W."/>
            <person name="Visel A."/>
            <person name="Grigoriev I.V."/>
        </authorList>
    </citation>
    <scope>NUCLEOTIDE SEQUENCE [LARGE SCALE GENOMIC DNA]</scope>
    <source>
        <strain evidence="3">finn</strain>
    </source>
</reference>
<gene>
    <name evidence="2" type="ORF">BCR36DRAFT_414405</name>
</gene>
<feature type="compositionally biased region" description="Basic and acidic residues" evidence="1">
    <location>
        <begin position="303"/>
        <end position="356"/>
    </location>
</feature>
<organism evidence="2 3">
    <name type="scientific">Piromyces finnis</name>
    <dbReference type="NCBI Taxonomy" id="1754191"/>
    <lineage>
        <taxon>Eukaryota</taxon>
        <taxon>Fungi</taxon>
        <taxon>Fungi incertae sedis</taxon>
        <taxon>Chytridiomycota</taxon>
        <taxon>Chytridiomycota incertae sedis</taxon>
        <taxon>Neocallimastigomycetes</taxon>
        <taxon>Neocallimastigales</taxon>
        <taxon>Neocallimastigaceae</taxon>
        <taxon>Piromyces</taxon>
    </lineage>
</organism>
<accession>A0A1Y1V3X1</accession>
<reference evidence="2 3" key="1">
    <citation type="submission" date="2016-08" db="EMBL/GenBank/DDBJ databases">
        <title>Genomes of anaerobic fungi encode conserved fungal cellulosomes for biomass hydrolysis.</title>
        <authorList>
            <consortium name="DOE Joint Genome Institute"/>
            <person name="Haitjema C.H."/>
            <person name="Gilmore S.P."/>
            <person name="Henske J.K."/>
            <person name="Solomon K.V."/>
            <person name="De Groot R."/>
            <person name="Kuo A."/>
            <person name="Mondo S.J."/>
            <person name="Salamov A.A."/>
            <person name="Labutti K."/>
            <person name="Zhao Z."/>
            <person name="Chiniquy J."/>
            <person name="Barry K."/>
            <person name="Brewer H.M."/>
            <person name="Purvine S.O."/>
            <person name="Wright A.T."/>
            <person name="Boxma B."/>
            <person name="Van Alen T."/>
            <person name="Hackstein J.H."/>
            <person name="Baker S.E."/>
            <person name="Grigoriev I.V."/>
            <person name="O'Malley M.A."/>
        </authorList>
    </citation>
    <scope>NUCLEOTIDE SEQUENCE [LARGE SCALE GENOMIC DNA]</scope>
    <source>
        <strain evidence="3">finn</strain>
    </source>
</reference>
<feature type="compositionally biased region" description="Basic and acidic residues" evidence="1">
    <location>
        <begin position="567"/>
        <end position="593"/>
    </location>
</feature>
<name>A0A1Y1V3X1_9FUNG</name>
<evidence type="ECO:0000313" key="3">
    <source>
        <dbReference type="Proteomes" id="UP000193719"/>
    </source>
</evidence>
<feature type="compositionally biased region" description="Basic residues" evidence="1">
    <location>
        <begin position="536"/>
        <end position="552"/>
    </location>
</feature>
<evidence type="ECO:0000313" key="2">
    <source>
        <dbReference type="EMBL" id="ORX45809.1"/>
    </source>
</evidence>
<feature type="compositionally biased region" description="Basic and acidic residues" evidence="1">
    <location>
        <begin position="484"/>
        <end position="512"/>
    </location>
</feature>
<evidence type="ECO:0000256" key="1">
    <source>
        <dbReference type="SAM" id="MobiDB-lite"/>
    </source>
</evidence>
<sequence>MLNTDFNDSVANNQELNKIQHVPQLIPQIPQIPQMSQSMQPQLQQNIKSPLNYSSGFIPQIPFAMPTSILPTSVSPSPYSYNPSIMSTPQPIFYNRPAPIPSFIPQNYGFLPNVGMVNYKNNNNNNANSKSNEINSDNKETKENSCIADKDACKAKEIATIAIHNNNDKDNNNNNNNSNNNNNNKENNNTIEDKKENNNNEITNVNDKQSTSIKEILDLNGMINSNKQLIQNLIFELQKKGATPNELSKIIINNNENSSNNDKITGQSMISMYTQASSNGMYYFPSPLFIMYPNQVNTYQKSEVSKEMDNNKENISENNIKEGKSVDNTDKDIIDHDSLNKISKDKLGNENKKHNENNNNSINSQQNDENNTIDIEPKDKYTNLINEEVNSAPLYTKEEAIIKYSKYKAQLGMLNNRINELEKYIGSISQFIEKLSQSNKHPLESLEDIFSASSNEKERSTKRRRTNNSTARGSRRKVNNTTKDNNESVVNKEESAANKDNSIDNKDKEKNADANNEENLTKEKEVTEIENSQSKPTKRGKRGTGTVKRVRAANKSTRTPTKRNKKKDSEKGKNKIENNENVSEKIGEEKKEN</sequence>
<dbReference type="OrthoDB" id="10678354at2759"/>
<feature type="region of interest" description="Disordered" evidence="1">
    <location>
        <begin position="122"/>
        <end position="144"/>
    </location>
</feature>
<feature type="compositionally biased region" description="Low complexity" evidence="1">
    <location>
        <begin position="357"/>
        <end position="370"/>
    </location>
</feature>
<keyword evidence="3" id="KW-1185">Reference proteome</keyword>
<feature type="region of interest" description="Disordered" evidence="1">
    <location>
        <begin position="302"/>
        <end position="376"/>
    </location>
</feature>
<feature type="region of interest" description="Disordered" evidence="1">
    <location>
        <begin position="164"/>
        <end position="206"/>
    </location>
</feature>
<feature type="compositionally biased region" description="Low complexity" evidence="1">
    <location>
        <begin position="122"/>
        <end position="135"/>
    </location>
</feature>
<dbReference type="Proteomes" id="UP000193719">
    <property type="component" value="Unassembled WGS sequence"/>
</dbReference>
<dbReference type="AlphaFoldDB" id="A0A1Y1V3X1"/>
<protein>
    <submittedName>
        <fullName evidence="2">Uncharacterized protein</fullName>
    </submittedName>
</protein>
<feature type="compositionally biased region" description="Low complexity" evidence="1">
    <location>
        <begin position="172"/>
        <end position="190"/>
    </location>
</feature>
<feature type="region of interest" description="Disordered" evidence="1">
    <location>
        <begin position="450"/>
        <end position="593"/>
    </location>
</feature>
<comment type="caution">
    <text evidence="2">The sequence shown here is derived from an EMBL/GenBank/DDBJ whole genome shotgun (WGS) entry which is preliminary data.</text>
</comment>
<proteinExistence type="predicted"/>